<reference evidence="17" key="1">
    <citation type="submission" date="2011-11" db="EMBL/GenBank/DDBJ databases">
        <title>Improved High-Quality Draft sequence of Desulfovibrio sp. U5L.</title>
        <authorList>
            <consortium name="US DOE Joint Genome Institute"/>
            <person name="Lucas S."/>
            <person name="Han J."/>
            <person name="Lapidus A."/>
            <person name="Cheng J.-F."/>
            <person name="Goodwin L."/>
            <person name="Pitluck S."/>
            <person name="Peters L."/>
            <person name="Ovchinnikova G."/>
            <person name="Held B."/>
            <person name="Detter J.C."/>
            <person name="Han C."/>
            <person name="Tapia R."/>
            <person name="Land M."/>
            <person name="Hauser L."/>
            <person name="Kyrpides N."/>
            <person name="Ivanova N."/>
            <person name="Pagani I."/>
            <person name="Gabster J."/>
            <person name="Walker C."/>
            <person name="Stolyar S."/>
            <person name="Stahl D."/>
            <person name="Arkin A."/>
            <person name="Dehal P."/>
            <person name="Hazen T."/>
            <person name="Woyke T."/>
        </authorList>
    </citation>
    <scope>NUCLEOTIDE SEQUENCE [LARGE SCALE GENOMIC DNA]</scope>
    <source>
        <strain evidence="17">U5L</strain>
    </source>
</reference>
<dbReference type="Pfam" id="PF06574">
    <property type="entry name" value="FAD_syn"/>
    <property type="match status" value="1"/>
</dbReference>
<dbReference type="PANTHER" id="PTHR22749">
    <property type="entry name" value="RIBOFLAVIN KINASE/FMN ADENYLYLTRANSFERASE"/>
    <property type="match status" value="1"/>
</dbReference>
<protein>
    <recommendedName>
        <fullName evidence="15">Riboflavin biosynthesis protein</fullName>
    </recommendedName>
    <domain>
        <recommendedName>
            <fullName evidence="15">Riboflavin kinase</fullName>
            <ecNumber evidence="15">2.7.1.26</ecNumber>
        </recommendedName>
        <alternativeName>
            <fullName evidence="15">Flavokinase</fullName>
        </alternativeName>
    </domain>
    <domain>
        <recommendedName>
            <fullName evidence="15">FMN adenylyltransferase</fullName>
            <ecNumber evidence="15">2.7.7.2</ecNumber>
        </recommendedName>
        <alternativeName>
            <fullName evidence="15">FAD pyrophosphorylase</fullName>
        </alternativeName>
        <alternativeName>
            <fullName evidence="15">FAD synthase</fullName>
        </alternativeName>
    </domain>
</protein>
<keyword evidence="6 15" id="KW-0808">Transferase</keyword>
<dbReference type="SMART" id="SM00904">
    <property type="entry name" value="Flavokinase"/>
    <property type="match status" value="1"/>
</dbReference>
<dbReference type="NCBIfam" id="NF004160">
    <property type="entry name" value="PRK05627.1-3"/>
    <property type="match status" value="1"/>
</dbReference>
<comment type="catalytic activity">
    <reaction evidence="14 15">
        <text>FMN + ATP + H(+) = FAD + diphosphate</text>
        <dbReference type="Rhea" id="RHEA:17237"/>
        <dbReference type="ChEBI" id="CHEBI:15378"/>
        <dbReference type="ChEBI" id="CHEBI:30616"/>
        <dbReference type="ChEBI" id="CHEBI:33019"/>
        <dbReference type="ChEBI" id="CHEBI:57692"/>
        <dbReference type="ChEBI" id="CHEBI:58210"/>
        <dbReference type="EC" id="2.7.7.2"/>
    </reaction>
</comment>
<evidence type="ECO:0000259" key="16">
    <source>
        <dbReference type="SMART" id="SM00904"/>
    </source>
</evidence>
<dbReference type="Gene3D" id="3.40.50.620">
    <property type="entry name" value="HUPs"/>
    <property type="match status" value="1"/>
</dbReference>
<evidence type="ECO:0000256" key="9">
    <source>
        <dbReference type="ARBA" id="ARBA00022777"/>
    </source>
</evidence>
<evidence type="ECO:0000256" key="4">
    <source>
        <dbReference type="ARBA" id="ARBA00022630"/>
    </source>
</evidence>
<dbReference type="InterPro" id="IPR023465">
    <property type="entry name" value="Riboflavin_kinase_dom_sf"/>
</dbReference>
<dbReference type="UniPathway" id="UPA00276">
    <property type="reaction ID" value="UER00406"/>
</dbReference>
<evidence type="ECO:0000256" key="3">
    <source>
        <dbReference type="ARBA" id="ARBA00005201"/>
    </source>
</evidence>
<keyword evidence="10 15" id="KW-0274">FAD</keyword>
<comment type="catalytic activity">
    <reaction evidence="13 15">
        <text>riboflavin + ATP = FMN + ADP + H(+)</text>
        <dbReference type="Rhea" id="RHEA:14357"/>
        <dbReference type="ChEBI" id="CHEBI:15378"/>
        <dbReference type="ChEBI" id="CHEBI:30616"/>
        <dbReference type="ChEBI" id="CHEBI:57986"/>
        <dbReference type="ChEBI" id="CHEBI:58210"/>
        <dbReference type="ChEBI" id="CHEBI:456216"/>
        <dbReference type="EC" id="2.7.1.26"/>
    </reaction>
</comment>
<comment type="similarity">
    <text evidence="15">Belongs to the ribF family.</text>
</comment>
<evidence type="ECO:0000256" key="12">
    <source>
        <dbReference type="ARBA" id="ARBA00023268"/>
    </source>
</evidence>
<dbReference type="GO" id="GO:0008531">
    <property type="term" value="F:riboflavin kinase activity"/>
    <property type="evidence" value="ECO:0007669"/>
    <property type="project" value="UniProtKB-UniRule"/>
</dbReference>
<dbReference type="UniPathway" id="UPA00277">
    <property type="reaction ID" value="UER00407"/>
</dbReference>
<dbReference type="HOGENOM" id="CLU_048437_0_0_7"/>
<dbReference type="AlphaFoldDB" id="I2Q713"/>
<evidence type="ECO:0000256" key="8">
    <source>
        <dbReference type="ARBA" id="ARBA00022741"/>
    </source>
</evidence>
<dbReference type="InterPro" id="IPR015864">
    <property type="entry name" value="FAD_synthase"/>
</dbReference>
<dbReference type="CDD" id="cd02064">
    <property type="entry name" value="FAD_synthetase_N"/>
    <property type="match status" value="1"/>
</dbReference>
<dbReference type="EMBL" id="JH600068">
    <property type="protein sequence ID" value="EIG55569.1"/>
    <property type="molecule type" value="Genomic_DNA"/>
</dbReference>
<evidence type="ECO:0000256" key="15">
    <source>
        <dbReference type="PIRNR" id="PIRNR004491"/>
    </source>
</evidence>
<evidence type="ECO:0000256" key="13">
    <source>
        <dbReference type="ARBA" id="ARBA00047880"/>
    </source>
</evidence>
<sequence>MIVVTRVEDIHEALNGVCLTIGNFDGVHMGHVKLLQRVRDRAAAASLVSAALTFDPHPRRVLLGNAAPPAITSTEHKLECIETVGIQVAVVLPFTRELAAREPEDFVREILVEGLSLRQLVIGYDYAFGKGRKGNFELLSALGQKYGFGVERLDPVIINGAVVSSTRIRDMVQAGQVWDARPLLGRFHQVRGTVAHGQKRGRKLGFPTANLALRDELVPLTGVYAVWVEVEGSIRPGVANIGKNPTFGEFEMSVEAHILDYKGKIYGEPIRVHFVQRIRSEKKFSGPDELIIRIREDVGLARMILAAPDARP</sequence>
<dbReference type="PIRSF" id="PIRSF004491">
    <property type="entry name" value="FAD_Synth"/>
    <property type="match status" value="1"/>
</dbReference>
<dbReference type="NCBIfam" id="NF004162">
    <property type="entry name" value="PRK05627.1-5"/>
    <property type="match status" value="1"/>
</dbReference>
<evidence type="ECO:0000256" key="14">
    <source>
        <dbReference type="ARBA" id="ARBA00049494"/>
    </source>
</evidence>
<evidence type="ECO:0000256" key="1">
    <source>
        <dbReference type="ARBA" id="ARBA00002121"/>
    </source>
</evidence>
<dbReference type="Pfam" id="PF01687">
    <property type="entry name" value="Flavokinase"/>
    <property type="match status" value="1"/>
</dbReference>
<accession>I2Q713</accession>
<dbReference type="SUPFAM" id="SSF52374">
    <property type="entry name" value="Nucleotidylyl transferase"/>
    <property type="match status" value="1"/>
</dbReference>
<dbReference type="OrthoDB" id="9803667at2"/>
<dbReference type="InterPro" id="IPR014729">
    <property type="entry name" value="Rossmann-like_a/b/a_fold"/>
</dbReference>
<keyword evidence="5 15" id="KW-0288">FMN</keyword>
<dbReference type="NCBIfam" id="TIGR00083">
    <property type="entry name" value="ribF"/>
    <property type="match status" value="1"/>
</dbReference>
<dbReference type="eggNOG" id="COG0196">
    <property type="taxonomic scope" value="Bacteria"/>
</dbReference>
<dbReference type="GO" id="GO:0009398">
    <property type="term" value="P:FMN biosynthetic process"/>
    <property type="evidence" value="ECO:0007669"/>
    <property type="project" value="UniProtKB-UniRule"/>
</dbReference>
<dbReference type="GO" id="GO:0009231">
    <property type="term" value="P:riboflavin biosynthetic process"/>
    <property type="evidence" value="ECO:0007669"/>
    <property type="project" value="InterPro"/>
</dbReference>
<proteinExistence type="inferred from homology"/>
<dbReference type="GO" id="GO:0006747">
    <property type="term" value="P:FAD biosynthetic process"/>
    <property type="evidence" value="ECO:0007669"/>
    <property type="project" value="UniProtKB-UniRule"/>
</dbReference>
<dbReference type="EC" id="2.7.7.2" evidence="15"/>
<dbReference type="GO" id="GO:0003919">
    <property type="term" value="F:FMN adenylyltransferase activity"/>
    <property type="evidence" value="ECO:0007669"/>
    <property type="project" value="UniProtKB-UniRule"/>
</dbReference>
<name>I2Q713_9BACT</name>
<comment type="function">
    <text evidence="1">Catalyzes the phosphorylation of riboflavin to FMN followed by the adenylation of FMN to FAD.</text>
</comment>
<evidence type="ECO:0000256" key="6">
    <source>
        <dbReference type="ARBA" id="ARBA00022679"/>
    </source>
</evidence>
<gene>
    <name evidence="17" type="ORF">DesU5LDRAFT_3966</name>
</gene>
<dbReference type="PANTHER" id="PTHR22749:SF6">
    <property type="entry name" value="RIBOFLAVIN KINASE"/>
    <property type="match status" value="1"/>
</dbReference>
<dbReference type="GO" id="GO:0005524">
    <property type="term" value="F:ATP binding"/>
    <property type="evidence" value="ECO:0007669"/>
    <property type="project" value="UniProtKB-UniRule"/>
</dbReference>
<dbReference type="FunFam" id="3.40.50.620:FF:000021">
    <property type="entry name" value="Riboflavin biosynthesis protein"/>
    <property type="match status" value="1"/>
</dbReference>
<evidence type="ECO:0000256" key="10">
    <source>
        <dbReference type="ARBA" id="ARBA00022827"/>
    </source>
</evidence>
<dbReference type="EC" id="2.7.1.26" evidence="15"/>
<evidence type="ECO:0000256" key="5">
    <source>
        <dbReference type="ARBA" id="ARBA00022643"/>
    </source>
</evidence>
<keyword evidence="4 15" id="KW-0285">Flavoprotein</keyword>
<dbReference type="InterPro" id="IPR023468">
    <property type="entry name" value="Riboflavin_kinase"/>
</dbReference>
<dbReference type="SUPFAM" id="SSF82114">
    <property type="entry name" value="Riboflavin kinase-like"/>
    <property type="match status" value="1"/>
</dbReference>
<dbReference type="InterPro" id="IPR002606">
    <property type="entry name" value="Riboflavin_kinase_bac"/>
</dbReference>
<evidence type="ECO:0000256" key="11">
    <source>
        <dbReference type="ARBA" id="ARBA00022840"/>
    </source>
</evidence>
<evidence type="ECO:0000256" key="2">
    <source>
        <dbReference type="ARBA" id="ARBA00004726"/>
    </source>
</evidence>
<dbReference type="FunFam" id="2.40.30.30:FF:000003">
    <property type="entry name" value="Riboflavin biosynthesis protein"/>
    <property type="match status" value="1"/>
</dbReference>
<comment type="pathway">
    <text evidence="2 15">Cofactor biosynthesis; FAD biosynthesis; FAD from FMN: step 1/1.</text>
</comment>
<keyword evidence="7 15" id="KW-0548">Nucleotidyltransferase</keyword>
<dbReference type="InterPro" id="IPR015865">
    <property type="entry name" value="Riboflavin_kinase_bac/euk"/>
</dbReference>
<dbReference type="STRING" id="596152.DesU5LDRAFT_3966"/>
<evidence type="ECO:0000313" key="17">
    <source>
        <dbReference type="EMBL" id="EIG55569.1"/>
    </source>
</evidence>
<feature type="domain" description="Riboflavin kinase" evidence="16">
    <location>
        <begin position="183"/>
        <end position="306"/>
    </location>
</feature>
<evidence type="ECO:0000256" key="7">
    <source>
        <dbReference type="ARBA" id="ARBA00022695"/>
    </source>
</evidence>
<keyword evidence="11 15" id="KW-0067">ATP-binding</keyword>
<keyword evidence="9 15" id="KW-0418">Kinase</keyword>
<comment type="pathway">
    <text evidence="3 15">Cofactor biosynthesis; FMN biosynthesis; FMN from riboflavin (ATP route): step 1/1.</text>
</comment>
<keyword evidence="12" id="KW-0511">Multifunctional enzyme</keyword>
<dbReference type="Gene3D" id="2.40.30.30">
    <property type="entry name" value="Riboflavin kinase-like"/>
    <property type="match status" value="1"/>
</dbReference>
<organism evidence="17">
    <name type="scientific">Desulfovibrio sp. U5L</name>
    <dbReference type="NCBI Taxonomy" id="596152"/>
    <lineage>
        <taxon>Bacteria</taxon>
        <taxon>Pseudomonadati</taxon>
        <taxon>Thermodesulfobacteriota</taxon>
        <taxon>Desulfovibrionia</taxon>
        <taxon>Desulfovibrionales</taxon>
        <taxon>Desulfovibrionaceae</taxon>
        <taxon>Desulfovibrio</taxon>
    </lineage>
</organism>
<keyword evidence="8 15" id="KW-0547">Nucleotide-binding</keyword>